<dbReference type="Gene3D" id="3.40.50.2300">
    <property type="match status" value="1"/>
</dbReference>
<dbReference type="eggNOG" id="COG2204">
    <property type="taxonomic scope" value="Bacteria"/>
</dbReference>
<reference evidence="9 10" key="1">
    <citation type="journal article" date="2011" name="J. Bacteriol.">
        <title>Genome sequence of the halotolerant marine bacterium Myxococcus fulvus HW-1.</title>
        <authorList>
            <person name="Li Z.F."/>
            <person name="Li X."/>
            <person name="Liu H."/>
            <person name="Liu X."/>
            <person name="Han K."/>
            <person name="Wu Z.H."/>
            <person name="Hu W."/>
            <person name="Li F.F."/>
            <person name="Li Y.Z."/>
        </authorList>
    </citation>
    <scope>NUCLEOTIDE SEQUENCE [LARGE SCALE GENOMIC DNA]</scope>
    <source>
        <strain evidence="10">ATCC BAA-855 / HW-1</strain>
    </source>
</reference>
<dbReference type="Gene3D" id="1.10.8.60">
    <property type="match status" value="1"/>
</dbReference>
<keyword evidence="5" id="KW-0804">Transcription</keyword>
<dbReference type="InterPro" id="IPR002078">
    <property type="entry name" value="Sigma_54_int"/>
</dbReference>
<evidence type="ECO:0000256" key="3">
    <source>
        <dbReference type="ARBA" id="ARBA00023015"/>
    </source>
</evidence>
<evidence type="ECO:0000313" key="10">
    <source>
        <dbReference type="Proteomes" id="UP000000488"/>
    </source>
</evidence>
<dbReference type="InterPro" id="IPR003593">
    <property type="entry name" value="AAA+_ATPase"/>
</dbReference>
<evidence type="ECO:0000256" key="2">
    <source>
        <dbReference type="ARBA" id="ARBA00022840"/>
    </source>
</evidence>
<dbReference type="GO" id="GO:0005524">
    <property type="term" value="F:ATP binding"/>
    <property type="evidence" value="ECO:0007669"/>
    <property type="project" value="UniProtKB-KW"/>
</dbReference>
<evidence type="ECO:0000313" key="9">
    <source>
        <dbReference type="EMBL" id="AEI62728.1"/>
    </source>
</evidence>
<dbReference type="Pfam" id="PF00072">
    <property type="entry name" value="Response_reg"/>
    <property type="match status" value="1"/>
</dbReference>
<dbReference type="CDD" id="cd00009">
    <property type="entry name" value="AAA"/>
    <property type="match status" value="1"/>
</dbReference>
<keyword evidence="6" id="KW-0597">Phosphoprotein</keyword>
<dbReference type="SUPFAM" id="SSF52172">
    <property type="entry name" value="CheY-like"/>
    <property type="match status" value="1"/>
</dbReference>
<dbReference type="Proteomes" id="UP000000488">
    <property type="component" value="Chromosome"/>
</dbReference>
<dbReference type="GO" id="GO:0043565">
    <property type="term" value="F:sequence-specific DNA binding"/>
    <property type="evidence" value="ECO:0007669"/>
    <property type="project" value="InterPro"/>
</dbReference>
<dbReference type="GO" id="GO:0000160">
    <property type="term" value="P:phosphorelay signal transduction system"/>
    <property type="evidence" value="ECO:0007669"/>
    <property type="project" value="InterPro"/>
</dbReference>
<dbReference type="GO" id="GO:0006355">
    <property type="term" value="P:regulation of DNA-templated transcription"/>
    <property type="evidence" value="ECO:0007669"/>
    <property type="project" value="InterPro"/>
</dbReference>
<dbReference type="PANTHER" id="PTHR32071">
    <property type="entry name" value="TRANSCRIPTIONAL REGULATORY PROTEIN"/>
    <property type="match status" value="1"/>
</dbReference>
<gene>
    <name evidence="9" type="ordered locus">LILAB_04015</name>
</gene>
<dbReference type="Gene3D" id="1.10.10.60">
    <property type="entry name" value="Homeodomain-like"/>
    <property type="match status" value="1"/>
</dbReference>
<dbReference type="HOGENOM" id="CLU_000445_0_6_7"/>
<evidence type="ECO:0000259" key="7">
    <source>
        <dbReference type="PROSITE" id="PS50045"/>
    </source>
</evidence>
<dbReference type="SMART" id="SM00448">
    <property type="entry name" value="REC"/>
    <property type="match status" value="1"/>
</dbReference>
<protein>
    <submittedName>
        <fullName evidence="9">Sigma-54 dependent DNA-binding response regulator</fullName>
    </submittedName>
</protein>
<evidence type="ECO:0000256" key="4">
    <source>
        <dbReference type="ARBA" id="ARBA00023125"/>
    </source>
</evidence>
<organism evidence="9 10">
    <name type="scientific">Myxococcus fulvus (strain ATCC BAA-855 / HW-1)</name>
    <dbReference type="NCBI Taxonomy" id="483219"/>
    <lineage>
        <taxon>Bacteria</taxon>
        <taxon>Pseudomonadati</taxon>
        <taxon>Myxococcota</taxon>
        <taxon>Myxococcia</taxon>
        <taxon>Myxococcales</taxon>
        <taxon>Cystobacterineae</taxon>
        <taxon>Myxococcaceae</taxon>
        <taxon>Myxococcus</taxon>
    </lineage>
</organism>
<dbReference type="STRING" id="483219.LILAB_04015"/>
<dbReference type="InterPro" id="IPR025943">
    <property type="entry name" value="Sigma_54_int_dom_ATP-bd_2"/>
</dbReference>
<dbReference type="InterPro" id="IPR001789">
    <property type="entry name" value="Sig_transdc_resp-reg_receiver"/>
</dbReference>
<keyword evidence="4 9" id="KW-0238">DNA-binding</keyword>
<evidence type="ECO:0000259" key="8">
    <source>
        <dbReference type="PROSITE" id="PS50110"/>
    </source>
</evidence>
<dbReference type="Pfam" id="PF02954">
    <property type="entry name" value="HTH_8"/>
    <property type="match status" value="1"/>
</dbReference>
<dbReference type="PROSITE" id="PS00688">
    <property type="entry name" value="SIGMA54_INTERACT_3"/>
    <property type="match status" value="1"/>
</dbReference>
<dbReference type="AlphaFoldDB" id="F8CKR3"/>
<dbReference type="PROSITE" id="PS50045">
    <property type="entry name" value="SIGMA54_INTERACT_4"/>
    <property type="match status" value="1"/>
</dbReference>
<dbReference type="InterPro" id="IPR058031">
    <property type="entry name" value="AAA_lid_NorR"/>
</dbReference>
<dbReference type="InterPro" id="IPR025944">
    <property type="entry name" value="Sigma_54_int_dom_CS"/>
</dbReference>
<dbReference type="Pfam" id="PF00158">
    <property type="entry name" value="Sigma54_activat"/>
    <property type="match status" value="1"/>
</dbReference>
<dbReference type="PRINTS" id="PR01590">
    <property type="entry name" value="HTHFIS"/>
</dbReference>
<dbReference type="SUPFAM" id="SSF52540">
    <property type="entry name" value="P-loop containing nucleoside triphosphate hydrolases"/>
    <property type="match status" value="1"/>
</dbReference>
<dbReference type="KEGG" id="mfu:LILAB_04015"/>
<proteinExistence type="predicted"/>
<sequence length="441" mass="48680">MRAMLEKGLTRRGFTPVAMPSADEALVRLAAEDFDVVLTDLRMPGMDGLALCERIALNRPDIPVVVVTAFGSLETAVAAIRAGAYDFVTKPIDVDALVLVLERAVQHRALREEVRRLRQELGRRDDSGTVVGESPAMKQAYALIDRVADLDSTVLITGESGTGKEVAARAVHTRGRRKDGPFVAINCAAMPEALLESELFGHAKGAFTDAKAARTGLFVQAHGGTLFLDEVGELPLTLQPKLLRALQERTVRPVGGDTEVPFDARIVAATNRDLELAVEEDRFREDLYYRLNVIGVELPPLRARGNDVLALSQRFIEQFASRTGKRVLGLSPAAAQRLLAYGWPGNVRELQNCLERAVALTSFEELTVDDLPERVRNYSQPRVVPETQDASELVTLEELERRYIHRVLEAVGGSRTLAARILGVDRKTLYRKLERDDTRKA</sequence>
<feature type="modified residue" description="4-aspartylphosphate" evidence="6">
    <location>
        <position position="40"/>
    </location>
</feature>
<feature type="domain" description="Sigma-54 factor interaction" evidence="7">
    <location>
        <begin position="130"/>
        <end position="359"/>
    </location>
</feature>
<accession>F8CKR3</accession>
<keyword evidence="3" id="KW-0805">Transcription regulation</keyword>
<keyword evidence="1" id="KW-0547">Nucleotide-binding</keyword>
<dbReference type="InterPro" id="IPR027417">
    <property type="entry name" value="P-loop_NTPase"/>
</dbReference>
<dbReference type="PROSITE" id="PS50110">
    <property type="entry name" value="RESPONSE_REGULATORY"/>
    <property type="match status" value="1"/>
</dbReference>
<dbReference type="InterPro" id="IPR011006">
    <property type="entry name" value="CheY-like_superfamily"/>
</dbReference>
<evidence type="ECO:0000256" key="5">
    <source>
        <dbReference type="ARBA" id="ARBA00023163"/>
    </source>
</evidence>
<dbReference type="FunFam" id="3.40.50.300:FF:000006">
    <property type="entry name" value="DNA-binding transcriptional regulator NtrC"/>
    <property type="match status" value="1"/>
</dbReference>
<evidence type="ECO:0000256" key="1">
    <source>
        <dbReference type="ARBA" id="ARBA00022741"/>
    </source>
</evidence>
<feature type="domain" description="Response regulatory" evidence="8">
    <location>
        <begin position="1"/>
        <end position="105"/>
    </location>
</feature>
<dbReference type="PROSITE" id="PS00676">
    <property type="entry name" value="SIGMA54_INTERACT_2"/>
    <property type="match status" value="1"/>
</dbReference>
<dbReference type="Pfam" id="PF25601">
    <property type="entry name" value="AAA_lid_14"/>
    <property type="match status" value="1"/>
</dbReference>
<dbReference type="Gene3D" id="3.40.50.300">
    <property type="entry name" value="P-loop containing nucleotide triphosphate hydrolases"/>
    <property type="match status" value="1"/>
</dbReference>
<keyword evidence="2" id="KW-0067">ATP-binding</keyword>
<dbReference type="InterPro" id="IPR009057">
    <property type="entry name" value="Homeodomain-like_sf"/>
</dbReference>
<dbReference type="InterPro" id="IPR002197">
    <property type="entry name" value="HTH_Fis"/>
</dbReference>
<dbReference type="EMBL" id="CP002830">
    <property type="protein sequence ID" value="AEI62728.1"/>
    <property type="molecule type" value="Genomic_DNA"/>
</dbReference>
<dbReference type="SUPFAM" id="SSF46689">
    <property type="entry name" value="Homeodomain-like"/>
    <property type="match status" value="1"/>
</dbReference>
<dbReference type="SMART" id="SM00382">
    <property type="entry name" value="AAA"/>
    <property type="match status" value="1"/>
</dbReference>
<name>F8CKR3_MYXFH</name>
<evidence type="ECO:0000256" key="6">
    <source>
        <dbReference type="PROSITE-ProRule" id="PRU00169"/>
    </source>
</evidence>